<protein>
    <submittedName>
        <fullName evidence="1">Uncharacterized protein</fullName>
    </submittedName>
</protein>
<sequence length="210" mass="23223">MKKIILISFFIFANSLLESCIQKEGTLCYQLDFSSIRNYSLSNNSTVGSGETVTANEYALLLDTNSSGKYCLQKTNFGGNLRADLAYSLTDKIKTISIRSSTDLNSTYPAGSELKDLFIPISVAPGCQDALDCSYNYYNESLIQTLEEALNGVMGENIFLDSRSESESSLYLFALRTNEVITPNQHQITVQIEFQSGQSSEFTTGEILLN</sequence>
<dbReference type="EMBL" id="JAIXNE010000001">
    <property type="protein sequence ID" value="MCA6073819.1"/>
    <property type="molecule type" value="Genomic_DNA"/>
</dbReference>
<dbReference type="Proteomes" id="UP001139409">
    <property type="component" value="Unassembled WGS sequence"/>
</dbReference>
<comment type="caution">
    <text evidence="1">The sequence shown here is derived from an EMBL/GenBank/DDBJ whole genome shotgun (WGS) entry which is preliminary data.</text>
</comment>
<keyword evidence="2" id="KW-1185">Reference proteome</keyword>
<evidence type="ECO:0000313" key="1">
    <source>
        <dbReference type="EMBL" id="MCA6073819.1"/>
    </source>
</evidence>
<organism evidence="1 2">
    <name type="scientific">Fulvivirga sedimenti</name>
    <dbReference type="NCBI Taxonomy" id="2879465"/>
    <lineage>
        <taxon>Bacteria</taxon>
        <taxon>Pseudomonadati</taxon>
        <taxon>Bacteroidota</taxon>
        <taxon>Cytophagia</taxon>
        <taxon>Cytophagales</taxon>
        <taxon>Fulvivirgaceae</taxon>
        <taxon>Fulvivirga</taxon>
    </lineage>
</organism>
<evidence type="ECO:0000313" key="2">
    <source>
        <dbReference type="Proteomes" id="UP001139409"/>
    </source>
</evidence>
<accession>A0A9X1KWB6</accession>
<dbReference type="AlphaFoldDB" id="A0A9X1KWB6"/>
<proteinExistence type="predicted"/>
<gene>
    <name evidence="1" type="ORF">LDX50_03015</name>
</gene>
<dbReference type="RefSeq" id="WP_225696931.1">
    <property type="nucleotide sequence ID" value="NZ_JAIXNE010000001.1"/>
</dbReference>
<reference evidence="1" key="1">
    <citation type="submission" date="2021-09" db="EMBL/GenBank/DDBJ databases">
        <title>Fulvivirga sp. isolated from coastal sediment.</title>
        <authorList>
            <person name="Yu H."/>
        </authorList>
    </citation>
    <scope>NUCLEOTIDE SEQUENCE</scope>
    <source>
        <strain evidence="1">1062</strain>
    </source>
</reference>
<name>A0A9X1KWB6_9BACT</name>